<comment type="caution">
    <text evidence="1">The sequence shown here is derived from an EMBL/GenBank/DDBJ whole genome shotgun (WGS) entry which is preliminary data.</text>
</comment>
<sequence>MRGGRKDPFSFSRSMGLMPNSLIKQFHKWEDQYIPASLSKYKPFLDSNPCSFIGAPLVPKIVSFACRYSTEQHFHIIDFTLPESWDRLKELFQQFGLLYCQAPLRENLMSSYSRLGCGLRDLILQKDFLTEFRSVYDFLTYSDGKICHYIVTVCLGQGITVWQYHWEGDGLSDRYIGYKPLNDFLDMTHFESGYSKISFIEQGSYGQVLESVFKGESPFREMKFEGTDQVDGPLFFGLAVVVVMVLSACSVPGDVSAVMSGIHI</sequence>
<dbReference type="AlphaFoldDB" id="A0AAW1N6H3"/>
<evidence type="ECO:0000313" key="2">
    <source>
        <dbReference type="Proteomes" id="UP001443914"/>
    </source>
</evidence>
<keyword evidence="2" id="KW-1185">Reference proteome</keyword>
<dbReference type="Proteomes" id="UP001443914">
    <property type="component" value="Unassembled WGS sequence"/>
</dbReference>
<protein>
    <submittedName>
        <fullName evidence="1">Uncharacterized protein</fullName>
    </submittedName>
</protein>
<organism evidence="1 2">
    <name type="scientific">Saponaria officinalis</name>
    <name type="common">Common soapwort</name>
    <name type="synonym">Lychnis saponaria</name>
    <dbReference type="NCBI Taxonomy" id="3572"/>
    <lineage>
        <taxon>Eukaryota</taxon>
        <taxon>Viridiplantae</taxon>
        <taxon>Streptophyta</taxon>
        <taxon>Embryophyta</taxon>
        <taxon>Tracheophyta</taxon>
        <taxon>Spermatophyta</taxon>
        <taxon>Magnoliopsida</taxon>
        <taxon>eudicotyledons</taxon>
        <taxon>Gunneridae</taxon>
        <taxon>Pentapetalae</taxon>
        <taxon>Caryophyllales</taxon>
        <taxon>Caryophyllaceae</taxon>
        <taxon>Caryophylleae</taxon>
        <taxon>Saponaria</taxon>
    </lineage>
</organism>
<name>A0AAW1N6H3_SAPOF</name>
<dbReference type="EMBL" id="JBDFQZ010000001">
    <property type="protein sequence ID" value="KAK9756360.1"/>
    <property type="molecule type" value="Genomic_DNA"/>
</dbReference>
<accession>A0AAW1N6H3</accession>
<reference evidence="1" key="1">
    <citation type="submission" date="2024-03" db="EMBL/GenBank/DDBJ databases">
        <title>WGS assembly of Saponaria officinalis var. Norfolk2.</title>
        <authorList>
            <person name="Jenkins J."/>
            <person name="Shu S."/>
            <person name="Grimwood J."/>
            <person name="Barry K."/>
            <person name="Goodstein D."/>
            <person name="Schmutz J."/>
            <person name="Leebens-Mack J."/>
            <person name="Osbourn A."/>
        </authorList>
    </citation>
    <scope>NUCLEOTIDE SEQUENCE [LARGE SCALE GENOMIC DNA]</scope>
    <source>
        <strain evidence="1">JIC</strain>
    </source>
</reference>
<proteinExistence type="predicted"/>
<evidence type="ECO:0000313" key="1">
    <source>
        <dbReference type="EMBL" id="KAK9756360.1"/>
    </source>
</evidence>
<gene>
    <name evidence="1" type="ORF">RND81_01G091400</name>
</gene>